<dbReference type="PANTHER" id="PTHR36115">
    <property type="entry name" value="PROLINE-RICH ANTIGEN HOMOLOG-RELATED"/>
    <property type="match status" value="1"/>
</dbReference>
<dbReference type="OrthoDB" id="9793824at2"/>
<feature type="transmembrane region" description="Helical" evidence="6">
    <location>
        <begin position="139"/>
        <end position="161"/>
    </location>
</feature>
<keyword evidence="3 6" id="KW-0812">Transmembrane</keyword>
<proteinExistence type="predicted"/>
<sequence length="308" mass="32631">MAFCSNCGTQAADNALYCATCGKALAPPSTAPEAVQTQSMSPPDVVYAGFVRRVAALMLDGLILGIPVAIVAAIIAIAAGAGSEEGAINAIFYLVYLFSAPLYYALQESSSAQATLGKRALGIKVVDLQGKRISFGRALGRWIATALSYLTLYIGFLMAAFTQRKQALHDFVAGTLVVDKYAYTDQPQLQKRHLSGCLVVFIVGFLLVIPVTAILAAIALPAYNNYRIRAAEGACLAEAKAYMNTAVSAGLSEQPIPSPNARYCRPMQPLTREDIQNSEPVVFEPFPPGVAPTICNSGDATCAIQKPD</sequence>
<evidence type="ECO:0000256" key="6">
    <source>
        <dbReference type="SAM" id="Phobius"/>
    </source>
</evidence>
<evidence type="ECO:0000256" key="5">
    <source>
        <dbReference type="ARBA" id="ARBA00023136"/>
    </source>
</evidence>
<dbReference type="InterPro" id="IPR045584">
    <property type="entry name" value="Pilin-like"/>
</dbReference>
<keyword evidence="2" id="KW-1003">Cell membrane</keyword>
<dbReference type="Pfam" id="PF06271">
    <property type="entry name" value="RDD"/>
    <property type="match status" value="1"/>
</dbReference>
<evidence type="ECO:0000259" key="7">
    <source>
        <dbReference type="Pfam" id="PF06271"/>
    </source>
</evidence>
<organism evidence="9 10">
    <name type="scientific">Thermomonas haemolytica</name>
    <dbReference type="NCBI Taxonomy" id="141949"/>
    <lineage>
        <taxon>Bacteria</taxon>
        <taxon>Pseudomonadati</taxon>
        <taxon>Pseudomonadota</taxon>
        <taxon>Gammaproteobacteria</taxon>
        <taxon>Lysobacterales</taxon>
        <taxon>Lysobacteraceae</taxon>
        <taxon>Thermomonas</taxon>
    </lineage>
</organism>
<reference evidence="9 10" key="1">
    <citation type="submission" date="2019-03" db="EMBL/GenBank/DDBJ databases">
        <title>Genomic Encyclopedia of Type Strains, Phase IV (KMG-IV): sequencing the most valuable type-strain genomes for metagenomic binning, comparative biology and taxonomic classification.</title>
        <authorList>
            <person name="Goeker M."/>
        </authorList>
    </citation>
    <scope>NUCLEOTIDE SEQUENCE [LARGE SCALE GENOMIC DNA]</scope>
    <source>
        <strain evidence="9 10">DSM 13605</strain>
    </source>
</reference>
<feature type="transmembrane region" description="Helical" evidence="6">
    <location>
        <begin position="87"/>
        <end position="106"/>
    </location>
</feature>
<evidence type="ECO:0000256" key="1">
    <source>
        <dbReference type="ARBA" id="ARBA00004651"/>
    </source>
</evidence>
<protein>
    <submittedName>
        <fullName evidence="9">Putative RDD family membrane protein YckC</fullName>
    </submittedName>
</protein>
<dbReference type="Gene3D" id="3.30.700.10">
    <property type="entry name" value="Glycoprotein, Type 4 Pilin"/>
    <property type="match status" value="1"/>
</dbReference>
<keyword evidence="10" id="KW-1185">Reference proteome</keyword>
<comment type="caution">
    <text evidence="9">The sequence shown here is derived from an EMBL/GenBank/DDBJ whole genome shotgun (WGS) entry which is preliminary data.</text>
</comment>
<dbReference type="Pfam" id="PF13240">
    <property type="entry name" value="Zn_Ribbon_1"/>
    <property type="match status" value="1"/>
</dbReference>
<evidence type="ECO:0000313" key="10">
    <source>
        <dbReference type="Proteomes" id="UP000295414"/>
    </source>
</evidence>
<dbReference type="PANTHER" id="PTHR36115:SF6">
    <property type="entry name" value="PROLINE-RICH ANTIGEN HOMOLOG"/>
    <property type="match status" value="1"/>
</dbReference>
<dbReference type="GO" id="GO:0005886">
    <property type="term" value="C:plasma membrane"/>
    <property type="evidence" value="ECO:0007669"/>
    <property type="project" value="UniProtKB-SubCell"/>
</dbReference>
<dbReference type="InterPro" id="IPR051791">
    <property type="entry name" value="Pra-immunoreactive"/>
</dbReference>
<feature type="transmembrane region" description="Helical" evidence="6">
    <location>
        <begin position="62"/>
        <end position="81"/>
    </location>
</feature>
<dbReference type="AlphaFoldDB" id="A0A4R3N8C2"/>
<comment type="subcellular location">
    <subcellularLocation>
        <location evidence="1">Cell membrane</location>
        <topology evidence="1">Multi-pass membrane protein</topology>
    </subcellularLocation>
</comment>
<dbReference type="InterPro" id="IPR026870">
    <property type="entry name" value="Zinc_ribbon_dom"/>
</dbReference>
<evidence type="ECO:0000256" key="3">
    <source>
        <dbReference type="ARBA" id="ARBA00022692"/>
    </source>
</evidence>
<name>A0A4R3N8C2_9GAMM</name>
<keyword evidence="4 6" id="KW-1133">Transmembrane helix</keyword>
<evidence type="ECO:0000313" key="9">
    <source>
        <dbReference type="EMBL" id="TCT24751.1"/>
    </source>
</evidence>
<feature type="domain" description="RDD" evidence="7">
    <location>
        <begin position="47"/>
        <end position="174"/>
    </location>
</feature>
<feature type="domain" description="Zinc-ribbon" evidence="8">
    <location>
        <begin position="3"/>
        <end position="25"/>
    </location>
</feature>
<feature type="transmembrane region" description="Helical" evidence="6">
    <location>
        <begin position="198"/>
        <end position="220"/>
    </location>
</feature>
<evidence type="ECO:0000259" key="8">
    <source>
        <dbReference type="Pfam" id="PF13240"/>
    </source>
</evidence>
<gene>
    <name evidence="9" type="ORF">EDC34_10390</name>
</gene>
<evidence type="ECO:0000256" key="4">
    <source>
        <dbReference type="ARBA" id="ARBA00022989"/>
    </source>
</evidence>
<accession>A0A4R3N8C2</accession>
<dbReference type="InterPro" id="IPR010432">
    <property type="entry name" value="RDD"/>
</dbReference>
<dbReference type="SUPFAM" id="SSF54523">
    <property type="entry name" value="Pili subunits"/>
    <property type="match status" value="1"/>
</dbReference>
<dbReference type="EMBL" id="SMAP01000003">
    <property type="protein sequence ID" value="TCT24751.1"/>
    <property type="molecule type" value="Genomic_DNA"/>
</dbReference>
<keyword evidence="5 6" id="KW-0472">Membrane</keyword>
<evidence type="ECO:0000256" key="2">
    <source>
        <dbReference type="ARBA" id="ARBA00022475"/>
    </source>
</evidence>
<dbReference type="Proteomes" id="UP000295414">
    <property type="component" value="Unassembled WGS sequence"/>
</dbReference>